<dbReference type="STRING" id="39482.ERS852491_02066"/>
<dbReference type="PANTHER" id="PTHR46889">
    <property type="entry name" value="TRANSPOSASE INSF FOR INSERTION SEQUENCE IS3B-RELATED"/>
    <property type="match status" value="1"/>
</dbReference>
<dbReference type="Pfam" id="PF13276">
    <property type="entry name" value="HTH_21"/>
    <property type="match status" value="1"/>
</dbReference>
<organism evidence="3 4">
    <name type="scientific">Faecalicatena contorta</name>
    <dbReference type="NCBI Taxonomy" id="39482"/>
    <lineage>
        <taxon>Bacteria</taxon>
        <taxon>Bacillati</taxon>
        <taxon>Bacillota</taxon>
        <taxon>Clostridia</taxon>
        <taxon>Lachnospirales</taxon>
        <taxon>Lachnospiraceae</taxon>
        <taxon>Faecalicatena</taxon>
    </lineage>
</organism>
<evidence type="ECO:0000256" key="1">
    <source>
        <dbReference type="ARBA" id="ARBA00002286"/>
    </source>
</evidence>
<dbReference type="GO" id="GO:0003676">
    <property type="term" value="F:nucleic acid binding"/>
    <property type="evidence" value="ECO:0007669"/>
    <property type="project" value="InterPro"/>
</dbReference>
<dbReference type="AlphaFoldDB" id="A0A174EM09"/>
<accession>A0A174EM09</accession>
<name>A0A174EM09_9FIRM</name>
<dbReference type="InterPro" id="IPR048020">
    <property type="entry name" value="Transpos_IS3"/>
</dbReference>
<dbReference type="PANTHER" id="PTHR46889:SF5">
    <property type="entry name" value="INTEGRASE PROTEIN"/>
    <property type="match status" value="1"/>
</dbReference>
<evidence type="ECO:0000313" key="3">
    <source>
        <dbReference type="EMBL" id="CUO38873.1"/>
    </source>
</evidence>
<evidence type="ECO:0000259" key="2">
    <source>
        <dbReference type="PROSITE" id="PS50994"/>
    </source>
</evidence>
<dbReference type="OrthoDB" id="9775203at2"/>
<dbReference type="SUPFAM" id="SSF53098">
    <property type="entry name" value="Ribonuclease H-like"/>
    <property type="match status" value="1"/>
</dbReference>
<sequence length="319" mass="36932">MGGSDCKLEIIYDLISKKDNVLSVTMLCDIAGVSRSGYYRWVGAAGEREKQELQDQADFEMILSAYTKRGYDKGAKGIYMALVHQNPPVIMNVKKIRRLMKKYGLVCKIRAANPYRQMARAIKTNNVADNLLKREFTSYGPRMVLLTDITYIPYNGMFCYLSTILDAFTKEILSYVLSESLEVDFVLLTVNQMVEKHGVSLQTDTMIHSDQGCHYTSCSFIQLVKDKGLRQSMSRRGNCWDNAPQESFFGHMKDEIDISQCKFFNEVKPRIDDWLDYYNNERYQWQLAKLSPNEYYQYITTGNYPLKGIIQEPKKEEEI</sequence>
<dbReference type="InterPro" id="IPR036397">
    <property type="entry name" value="RNaseH_sf"/>
</dbReference>
<dbReference type="RefSeq" id="WP_055152912.1">
    <property type="nucleotide sequence ID" value="NZ_CYZU01000016.1"/>
</dbReference>
<dbReference type="GO" id="GO:0015074">
    <property type="term" value="P:DNA integration"/>
    <property type="evidence" value="ECO:0007669"/>
    <property type="project" value="InterPro"/>
</dbReference>
<gene>
    <name evidence="3" type="ORF">ERS852491_02066</name>
</gene>
<reference evidence="3 4" key="1">
    <citation type="submission" date="2015-09" db="EMBL/GenBank/DDBJ databases">
        <authorList>
            <consortium name="Pathogen Informatics"/>
        </authorList>
    </citation>
    <scope>NUCLEOTIDE SEQUENCE [LARGE SCALE GENOMIC DNA]</scope>
    <source>
        <strain evidence="3 4">2789STDY5834876</strain>
    </source>
</reference>
<dbReference type="Pfam" id="PF13333">
    <property type="entry name" value="rve_2"/>
    <property type="match status" value="1"/>
</dbReference>
<comment type="function">
    <text evidence="1">Involved in the transposition of the insertion sequence.</text>
</comment>
<dbReference type="Proteomes" id="UP000095544">
    <property type="component" value="Unassembled WGS sequence"/>
</dbReference>
<dbReference type="PROSITE" id="PS50994">
    <property type="entry name" value="INTEGRASE"/>
    <property type="match status" value="1"/>
</dbReference>
<dbReference type="InterPro" id="IPR012337">
    <property type="entry name" value="RNaseH-like_sf"/>
</dbReference>
<proteinExistence type="predicted"/>
<dbReference type="NCBIfam" id="NF033516">
    <property type="entry name" value="transpos_IS3"/>
    <property type="match status" value="1"/>
</dbReference>
<dbReference type="Gene3D" id="3.30.420.10">
    <property type="entry name" value="Ribonuclease H-like superfamily/Ribonuclease H"/>
    <property type="match status" value="1"/>
</dbReference>
<evidence type="ECO:0000313" key="4">
    <source>
        <dbReference type="Proteomes" id="UP000095544"/>
    </source>
</evidence>
<feature type="domain" description="Integrase catalytic" evidence="2">
    <location>
        <begin position="137"/>
        <end position="300"/>
    </location>
</feature>
<dbReference type="EMBL" id="CYZU01000016">
    <property type="protein sequence ID" value="CUO38873.1"/>
    <property type="molecule type" value="Genomic_DNA"/>
</dbReference>
<dbReference type="Pfam" id="PF00665">
    <property type="entry name" value="rve"/>
    <property type="match status" value="1"/>
</dbReference>
<dbReference type="InterPro" id="IPR025948">
    <property type="entry name" value="HTH-like_dom"/>
</dbReference>
<dbReference type="InterPro" id="IPR050900">
    <property type="entry name" value="Transposase_IS3/IS150/IS904"/>
</dbReference>
<dbReference type="InterPro" id="IPR001584">
    <property type="entry name" value="Integrase_cat-core"/>
</dbReference>
<protein>
    <submittedName>
        <fullName evidence="3">Integrase core domain</fullName>
    </submittedName>
</protein>